<accession>A0ABM5P270</accession>
<dbReference type="Proteomes" id="UP000018745">
    <property type="component" value="Chromosome"/>
</dbReference>
<sequence>MDTSDDDDSIFLSKWKGAFTNSLLTGSHKLSKGSLLDLKMKVSSAEETSESYRQIVFSSTCFESSVTGIWKTDKCKIKIIDISDPRVSPDKIFLEFD</sequence>
<evidence type="ECO:0000313" key="2">
    <source>
        <dbReference type="Proteomes" id="UP000018745"/>
    </source>
</evidence>
<protein>
    <submittedName>
        <fullName evidence="1">Uncharacterized protein</fullName>
    </submittedName>
</protein>
<keyword evidence="2" id="KW-1185">Reference proteome</keyword>
<evidence type="ECO:0000313" key="1">
    <source>
        <dbReference type="EMBL" id="AHC40542.1"/>
    </source>
</evidence>
<dbReference type="EMBL" id="CP006935">
    <property type="protein sequence ID" value="AHC40542.1"/>
    <property type="molecule type" value="Genomic_DNA"/>
</dbReference>
<reference evidence="1 2" key="1">
    <citation type="journal article" date="2014" name="Genome Announc.">
        <title>Complete Genome Sequence of Mycoplasma ovis Strain Michigan, a Hemoplasma of Sheep with Two Distinct 16S rRNA Genes.</title>
        <authorList>
            <person name="Deshuillers P.L."/>
            <person name="Santos A.P."/>
            <person name="do Nascimento N.C."/>
            <person name="Hampel J.A."/>
            <person name="Bergin I.L."/>
            <person name="Dyson M.C."/>
            <person name="Messick J.B."/>
        </authorList>
    </citation>
    <scope>NUCLEOTIDE SEQUENCE [LARGE SCALE GENOMIC DNA]</scope>
    <source>
        <strain evidence="1 2">Michigan</strain>
    </source>
</reference>
<organism evidence="1 2">
    <name type="scientific">Mycoplasma ovis str. Michigan</name>
    <dbReference type="NCBI Taxonomy" id="1415773"/>
    <lineage>
        <taxon>Bacteria</taxon>
        <taxon>Bacillati</taxon>
        <taxon>Mycoplasmatota</taxon>
        <taxon>Mollicutes</taxon>
        <taxon>Mycoplasmataceae</taxon>
        <taxon>Mycoplasma</taxon>
    </lineage>
</organism>
<proteinExistence type="predicted"/>
<name>A0ABM5P270_9MOLU</name>
<gene>
    <name evidence="1" type="ORF">OVS_04055</name>
</gene>